<dbReference type="AlphaFoldDB" id="A0A0W0FPN9"/>
<feature type="compositionally biased region" description="Polar residues" evidence="1">
    <location>
        <begin position="776"/>
        <end position="793"/>
    </location>
</feature>
<evidence type="ECO:0000313" key="2">
    <source>
        <dbReference type="EMBL" id="KTB38348.1"/>
    </source>
</evidence>
<dbReference type="InterPro" id="IPR009072">
    <property type="entry name" value="Histone-fold"/>
</dbReference>
<feature type="compositionally biased region" description="Polar residues" evidence="1">
    <location>
        <begin position="680"/>
        <end position="719"/>
    </location>
</feature>
<proteinExistence type="predicted"/>
<dbReference type="eggNOG" id="ENOG502QRX2">
    <property type="taxonomic scope" value="Eukaryota"/>
</dbReference>
<gene>
    <name evidence="2" type="ORF">WG66_9045</name>
</gene>
<feature type="region of interest" description="Disordered" evidence="1">
    <location>
        <begin position="875"/>
        <end position="916"/>
    </location>
</feature>
<sequence>MIANGEGGSPFYISSHSADVILSDIRPIKLKIDALRCINVFLDEFLFTILKASRSLTTSKLRAGLLSALPTNLGKEALLEAEVELRAYWDRTKRPKGSNALEDDSDSFNLQWAFELLRLKCEAYSTLNESDEDPAAESRLNERMAGTSGSQSPKSSLVAPAALYLTAILEAIHILSNVGRVAARDSSRTAATINDVFIALCEDDSIYSLFKSMNVYDQIEQQSQEPRPRRSKSITRNDKIPMARTSSGDRPASIQGSSPPTRVSSELSSPAPTSGTSGHRSSFEKTRSMKKLMGNGRNSSDRDSASINGHKKSDSVLSDQTKHTWTSFTQADDDSSLQEFDDLMRSDSTMKVSLTPDRLKTMEVYKQEKQERSQRGNDSRQRSSNPTSSQPSRIDTRRPSLVRNVDSIQEDEEESQIKSSSSAALSQRIRQISVTSPPKPSITNRTRSISAAGQSIPSLIGRKSSKTGIASPPLPAMQTSDKRAVGMPMGFGGDPFPSKTRKIQHNRESLDLDDVMAGSDGEEDEMVVAAPKASTPNKRPTAKPAGGVSSSTRELMDFLNEGPPEMPGRPYGRSGREFSEFMDNGPIDIGLNDSISSKGKGSGRLQRMMSKLSIGGSEKDKGRNGQVQDDYPRKMSTPISPIPKASVPNLSMLANRPIPPRPPQPQMISPPSSPVPPEDMSQSNTQSSRPSVARKTTTYDFDTSSLSSAPPTPIGTSKSIVAESGYPRAPNSRVPDSAKARNAEAAREPPRFSAPSTPDPVAETNALPKPTPPPSIQTARKATTDDTTPQSTKPAVGLSKDEVQELRRHISRATTSDECRLIMDIFLAKAGVPVEPAEYEVPYPSPSPTDTADNRPSSADVALEHSLVELFLGGGEATYEPPAPRKKKYSSKKVSPATQTFKSNGHVPLPETVVKA</sequence>
<feature type="compositionally biased region" description="Polar residues" evidence="1">
    <location>
        <begin position="244"/>
        <end position="280"/>
    </location>
</feature>
<evidence type="ECO:0000256" key="1">
    <source>
        <dbReference type="SAM" id="MobiDB-lite"/>
    </source>
</evidence>
<organism evidence="2 3">
    <name type="scientific">Moniliophthora roreri</name>
    <name type="common">Frosty pod rot fungus</name>
    <name type="synonym">Monilia roreri</name>
    <dbReference type="NCBI Taxonomy" id="221103"/>
    <lineage>
        <taxon>Eukaryota</taxon>
        <taxon>Fungi</taxon>
        <taxon>Dikarya</taxon>
        <taxon>Basidiomycota</taxon>
        <taxon>Agaricomycotina</taxon>
        <taxon>Agaricomycetes</taxon>
        <taxon>Agaricomycetidae</taxon>
        <taxon>Agaricales</taxon>
        <taxon>Marasmiineae</taxon>
        <taxon>Marasmiaceae</taxon>
        <taxon>Moniliophthora</taxon>
    </lineage>
</organism>
<feature type="compositionally biased region" description="Basic and acidic residues" evidence="1">
    <location>
        <begin position="357"/>
        <end position="381"/>
    </location>
</feature>
<dbReference type="Proteomes" id="UP000054988">
    <property type="component" value="Unassembled WGS sequence"/>
</dbReference>
<dbReference type="EMBL" id="LATX01001768">
    <property type="protein sequence ID" value="KTB38348.1"/>
    <property type="molecule type" value="Genomic_DNA"/>
</dbReference>
<feature type="compositionally biased region" description="Basic and acidic residues" evidence="1">
    <location>
        <begin position="736"/>
        <end position="750"/>
    </location>
</feature>
<feature type="compositionally biased region" description="Polar residues" evidence="1">
    <location>
        <begin position="423"/>
        <end position="457"/>
    </location>
</feature>
<feature type="region of interest" description="Disordered" evidence="1">
    <location>
        <begin position="130"/>
        <end position="155"/>
    </location>
</feature>
<comment type="caution">
    <text evidence="2">The sequence shown here is derived from an EMBL/GenBank/DDBJ whole genome shotgun (WGS) entry which is preliminary data.</text>
</comment>
<dbReference type="GO" id="GO:0046982">
    <property type="term" value="F:protein heterodimerization activity"/>
    <property type="evidence" value="ECO:0007669"/>
    <property type="project" value="InterPro"/>
</dbReference>
<accession>A0A0W0FPN9</accession>
<protein>
    <submittedName>
        <fullName evidence="2">Uncharacterized protein</fullName>
    </submittedName>
</protein>
<evidence type="ECO:0000313" key="3">
    <source>
        <dbReference type="Proteomes" id="UP000054988"/>
    </source>
</evidence>
<reference evidence="2 3" key="1">
    <citation type="submission" date="2015-12" db="EMBL/GenBank/DDBJ databases">
        <title>Draft genome sequence of Moniliophthora roreri, the causal agent of frosty pod rot of cacao.</title>
        <authorList>
            <person name="Aime M.C."/>
            <person name="Diaz-Valderrama J.R."/>
            <person name="Kijpornyongpan T."/>
            <person name="Phillips-Mora W."/>
        </authorList>
    </citation>
    <scope>NUCLEOTIDE SEQUENCE [LARGE SCALE GENOMIC DNA]</scope>
    <source>
        <strain evidence="2 3">MCA 2952</strain>
    </source>
</reference>
<name>A0A0W0FPN9_MONRR</name>
<dbReference type="Gene3D" id="1.10.20.10">
    <property type="entry name" value="Histone, subunit A"/>
    <property type="match status" value="1"/>
</dbReference>
<feature type="region of interest" description="Disordered" evidence="1">
    <location>
        <begin position="219"/>
        <end position="321"/>
    </location>
</feature>
<feature type="compositionally biased region" description="Polar residues" evidence="1">
    <location>
        <begin position="382"/>
        <end position="393"/>
    </location>
</feature>
<feature type="compositionally biased region" description="Polar residues" evidence="1">
    <location>
        <begin position="892"/>
        <end position="903"/>
    </location>
</feature>
<feature type="region of interest" description="Disordered" evidence="1">
    <location>
        <begin position="348"/>
        <end position="802"/>
    </location>
</feature>